<sequence>LLGYRLYADLKVSEVAALFQADPVALLAANSVDFSVPDVENRILPSGLFLRVPAACSCSGGIRRSLSTRYTVRPADTLSSIAASVYGGLASPDQIQEANNIQDPSALDAGRTLVIPLPCTCFNSSDNFLPAVYLSYVVRQGDSVPAVAARYSTTVTDIMNCHFSLVIRHDFPSSACASMFPKYASDYGLIVANGTYAITASHCVQCSCGPGNLK</sequence>
<dbReference type="AlphaFoldDB" id="A0A427AWV9"/>
<dbReference type="Gene3D" id="3.10.350.10">
    <property type="entry name" value="LysM domain"/>
    <property type="match status" value="1"/>
</dbReference>
<dbReference type="CDD" id="cd00118">
    <property type="entry name" value="LysM"/>
    <property type="match status" value="2"/>
</dbReference>
<dbReference type="Pfam" id="PF01476">
    <property type="entry name" value="LysM"/>
    <property type="match status" value="2"/>
</dbReference>
<evidence type="ECO:0000313" key="2">
    <source>
        <dbReference type="EMBL" id="RRT80733.1"/>
    </source>
</evidence>
<comment type="caution">
    <text evidence="2">The sequence shown here is derived from an EMBL/GenBank/DDBJ whole genome shotgun (WGS) entry which is preliminary data.</text>
</comment>
<dbReference type="PANTHER" id="PTHR33734:SF35">
    <property type="entry name" value="LYSM DOMAIN-CONTAINING GPI-ANCHORED PROTEIN 1"/>
    <property type="match status" value="1"/>
</dbReference>
<evidence type="ECO:0000259" key="1">
    <source>
        <dbReference type="PROSITE" id="PS51782"/>
    </source>
</evidence>
<name>A0A427AWV9_ENSVE</name>
<dbReference type="SMART" id="SM00257">
    <property type="entry name" value="LysM"/>
    <property type="match status" value="1"/>
</dbReference>
<dbReference type="InterPro" id="IPR018392">
    <property type="entry name" value="LysM"/>
</dbReference>
<reference evidence="2 3" key="1">
    <citation type="journal article" date="2014" name="Agronomy (Basel)">
        <title>A Draft Genome Sequence for Ensete ventricosum, the Drought-Tolerant Tree Against Hunger.</title>
        <authorList>
            <person name="Harrison J."/>
            <person name="Moore K.A."/>
            <person name="Paszkiewicz K."/>
            <person name="Jones T."/>
            <person name="Grant M."/>
            <person name="Ambacheew D."/>
            <person name="Muzemil S."/>
            <person name="Studholme D.J."/>
        </authorList>
    </citation>
    <scope>NUCLEOTIDE SEQUENCE [LARGE SCALE GENOMIC DNA]</scope>
</reference>
<protein>
    <recommendedName>
        <fullName evidence="1">LysM domain-containing protein</fullName>
    </recommendedName>
</protein>
<dbReference type="PROSITE" id="PS51782">
    <property type="entry name" value="LYSM"/>
    <property type="match status" value="1"/>
</dbReference>
<dbReference type="Proteomes" id="UP000287651">
    <property type="component" value="Unassembled WGS sequence"/>
</dbReference>
<organism evidence="2 3">
    <name type="scientific">Ensete ventricosum</name>
    <name type="common">Abyssinian banana</name>
    <name type="synonym">Musa ensete</name>
    <dbReference type="NCBI Taxonomy" id="4639"/>
    <lineage>
        <taxon>Eukaryota</taxon>
        <taxon>Viridiplantae</taxon>
        <taxon>Streptophyta</taxon>
        <taxon>Embryophyta</taxon>
        <taxon>Tracheophyta</taxon>
        <taxon>Spermatophyta</taxon>
        <taxon>Magnoliopsida</taxon>
        <taxon>Liliopsida</taxon>
        <taxon>Zingiberales</taxon>
        <taxon>Musaceae</taxon>
        <taxon>Ensete</taxon>
    </lineage>
</organism>
<accession>A0A427AWV9</accession>
<proteinExistence type="predicted"/>
<gene>
    <name evidence="2" type="ORF">B296_00023181</name>
</gene>
<evidence type="ECO:0000313" key="3">
    <source>
        <dbReference type="Proteomes" id="UP000287651"/>
    </source>
</evidence>
<feature type="domain" description="LysM" evidence="1">
    <location>
        <begin position="68"/>
        <end position="115"/>
    </location>
</feature>
<dbReference type="PANTHER" id="PTHR33734">
    <property type="entry name" value="LYSM DOMAIN-CONTAINING GPI-ANCHORED PROTEIN 2"/>
    <property type="match status" value="1"/>
</dbReference>
<dbReference type="EMBL" id="AMZH03001074">
    <property type="protein sequence ID" value="RRT80733.1"/>
    <property type="molecule type" value="Genomic_DNA"/>
</dbReference>
<dbReference type="InterPro" id="IPR036779">
    <property type="entry name" value="LysM_dom_sf"/>
</dbReference>
<feature type="non-terminal residue" evidence="2">
    <location>
        <position position="1"/>
    </location>
</feature>
<dbReference type="SUPFAM" id="SSF54106">
    <property type="entry name" value="LysM domain"/>
    <property type="match status" value="1"/>
</dbReference>